<sequence length="57" mass="6605">MSIYIYEVIFLIFLFVIDLVVFVISKSYIDGKKRQGLSDFSACIFASLGYNQRVFIL</sequence>
<gene>
    <name evidence="2" type="ORF">THF1A12_230041</name>
</gene>
<evidence type="ECO:0000313" key="3">
    <source>
        <dbReference type="Proteomes" id="UP001295462"/>
    </source>
</evidence>
<organism evidence="2 3">
    <name type="scientific">Vibrio jasicida</name>
    <dbReference type="NCBI Taxonomy" id="766224"/>
    <lineage>
        <taxon>Bacteria</taxon>
        <taxon>Pseudomonadati</taxon>
        <taxon>Pseudomonadota</taxon>
        <taxon>Gammaproteobacteria</taxon>
        <taxon>Vibrionales</taxon>
        <taxon>Vibrionaceae</taxon>
        <taxon>Vibrio</taxon>
    </lineage>
</organism>
<reference evidence="2" key="1">
    <citation type="submission" date="2022-01" db="EMBL/GenBank/DDBJ databases">
        <authorList>
            <person name="Lagorce A."/>
        </authorList>
    </citation>
    <scope>NUCLEOTIDE SEQUENCE</scope>
    <source>
        <strain evidence="2">Th15_F1_A12</strain>
    </source>
</reference>
<keyword evidence="1" id="KW-0812">Transmembrane</keyword>
<name>A0AAU9QM55_9VIBR</name>
<protein>
    <submittedName>
        <fullName evidence="2">Uncharacterized protein</fullName>
    </submittedName>
</protein>
<dbReference type="AlphaFoldDB" id="A0AAU9QM55"/>
<feature type="transmembrane region" description="Helical" evidence="1">
    <location>
        <begin position="6"/>
        <end position="24"/>
    </location>
</feature>
<keyword evidence="1" id="KW-1133">Transmembrane helix</keyword>
<evidence type="ECO:0000313" key="2">
    <source>
        <dbReference type="EMBL" id="CAH1590982.1"/>
    </source>
</evidence>
<dbReference type="EMBL" id="CAKMUD010000076">
    <property type="protein sequence ID" value="CAH1590982.1"/>
    <property type="molecule type" value="Genomic_DNA"/>
</dbReference>
<evidence type="ECO:0000256" key="1">
    <source>
        <dbReference type="SAM" id="Phobius"/>
    </source>
</evidence>
<proteinExistence type="predicted"/>
<accession>A0AAU9QM55</accession>
<dbReference type="Proteomes" id="UP001295462">
    <property type="component" value="Unassembled WGS sequence"/>
</dbReference>
<comment type="caution">
    <text evidence="2">The sequence shown here is derived from an EMBL/GenBank/DDBJ whole genome shotgun (WGS) entry which is preliminary data.</text>
</comment>
<keyword evidence="1" id="KW-0472">Membrane</keyword>